<evidence type="ECO:0000256" key="1">
    <source>
        <dbReference type="ARBA" id="ARBA00001913"/>
    </source>
</evidence>
<organism evidence="7">
    <name type="scientific">Sergentomyia schwetzi</name>
    <dbReference type="NCBI Taxonomy" id="114605"/>
    <lineage>
        <taxon>Eukaryota</taxon>
        <taxon>Metazoa</taxon>
        <taxon>Ecdysozoa</taxon>
        <taxon>Arthropoda</taxon>
        <taxon>Hexapoda</taxon>
        <taxon>Insecta</taxon>
        <taxon>Pterygota</taxon>
        <taxon>Neoptera</taxon>
        <taxon>Endopterygota</taxon>
        <taxon>Diptera</taxon>
        <taxon>Nematocera</taxon>
        <taxon>Psychodoidea</taxon>
        <taxon>Psychodidae</taxon>
        <taxon>Sergentomyia</taxon>
        <taxon>Sergentomyia</taxon>
    </lineage>
</organism>
<comment type="similarity">
    <text evidence="5">Belongs to the apyrase family.</text>
</comment>
<keyword evidence="3" id="KW-0378">Hydrolase</keyword>
<dbReference type="Gene3D" id="2.120.10.100">
    <property type="entry name" value="Apyrase"/>
    <property type="match status" value="1"/>
</dbReference>
<feature type="binding site" evidence="6">
    <location>
        <position position="321"/>
    </location>
    <ligand>
        <name>Ca(2+)</name>
        <dbReference type="ChEBI" id="CHEBI:29108"/>
    </ligand>
</feature>
<name>A0A6B9VJV0_9DIPT</name>
<comment type="cofactor">
    <cofactor evidence="1 6">
        <name>Ca(2+)</name>
        <dbReference type="ChEBI" id="CHEBI:29108"/>
    </cofactor>
</comment>
<dbReference type="AlphaFoldDB" id="A0A6B9VJV0"/>
<evidence type="ECO:0000313" key="7">
    <source>
        <dbReference type="EMBL" id="QHO60714.1"/>
    </source>
</evidence>
<dbReference type="InterPro" id="IPR036258">
    <property type="entry name" value="Apyrase_sf"/>
</dbReference>
<sequence>MEILVFQVVITVFTLIGLTLTAPTGSIFYNFGILADLDKDAIVKGTPGTYSSILKFGQLQYVNGKYEFYVNHMGSPIKTHFAYGGRGAELSELVKFNNKYYTVCDKTGIVFELDNYGYLIPWAILATGNGNQERGFKAEWATVKDNKLYVGSTSIEFRDPKKGVNADSSWVKVIDDKNVVTHKSWKVYYDKVRKAMKIPDTGYIWHESVIWSEKNRQWVMVPRKCTKEPFSEETNEKIGCNKIILADENFNNIKIVKIKDQPLHPAAGFSSSKFLPGSDDKIIVALRTVENDRETPTYVLIFDLEGNVLMKERKIESRKFESIEFYMPDSYK</sequence>
<feature type="binding site" evidence="6">
    <location>
        <position position="92"/>
    </location>
    <ligand>
        <name>Ca(2+)</name>
        <dbReference type="ChEBI" id="CHEBI:29108"/>
    </ligand>
</feature>
<proteinExistence type="evidence at transcript level"/>
<evidence type="ECO:0000256" key="2">
    <source>
        <dbReference type="ARBA" id="ARBA00022723"/>
    </source>
</evidence>
<evidence type="ECO:0000256" key="5">
    <source>
        <dbReference type="ARBA" id="ARBA00025738"/>
    </source>
</evidence>
<keyword evidence="2 6" id="KW-0479">Metal-binding</keyword>
<accession>A0A6B9VJV0</accession>
<dbReference type="GO" id="GO:0005509">
    <property type="term" value="F:calcium ion binding"/>
    <property type="evidence" value="ECO:0007669"/>
    <property type="project" value="InterPro"/>
</dbReference>
<dbReference type="PANTHER" id="PTHR13023">
    <property type="entry name" value="APYRASE"/>
    <property type="match status" value="1"/>
</dbReference>
<dbReference type="Pfam" id="PF06079">
    <property type="entry name" value="Apyrase"/>
    <property type="match status" value="1"/>
</dbReference>
<feature type="binding site" evidence="6">
    <location>
        <position position="91"/>
    </location>
    <ligand>
        <name>Ca(2+)</name>
        <dbReference type="ChEBI" id="CHEBI:29108"/>
    </ligand>
</feature>
<dbReference type="GO" id="GO:0045134">
    <property type="term" value="F:UDP phosphatase activity"/>
    <property type="evidence" value="ECO:0007669"/>
    <property type="project" value="TreeGrafter"/>
</dbReference>
<feature type="binding site" evidence="6">
    <location>
        <position position="139"/>
    </location>
    <ligand>
        <name>Ca(2+)</name>
        <dbReference type="ChEBI" id="CHEBI:29108"/>
    </ligand>
</feature>
<reference evidence="7" key="1">
    <citation type="submission" date="2019-10" db="EMBL/GenBank/DDBJ databases">
        <title>Sergentomyia schwetzi: salivary gland transcriptome, proteome and enzymatic activities in two lineages adapted to different blood sources.</title>
        <authorList>
            <person name="Polanska N."/>
            <person name="Ishemgulova A."/>
            <person name="Volfova V."/>
            <person name="Flegontov P."/>
            <person name="Votypka J."/>
            <person name="Yurchenko V."/>
            <person name="Volf P."/>
        </authorList>
    </citation>
    <scope>NUCLEOTIDE SEQUENCE</scope>
    <source>
        <tissue evidence="7">Salivary glands</tissue>
    </source>
</reference>
<dbReference type="GO" id="GO:0030166">
    <property type="term" value="P:proteoglycan biosynthetic process"/>
    <property type="evidence" value="ECO:0007669"/>
    <property type="project" value="TreeGrafter"/>
</dbReference>
<evidence type="ECO:0000256" key="3">
    <source>
        <dbReference type="ARBA" id="ARBA00022801"/>
    </source>
</evidence>
<evidence type="ECO:0000256" key="4">
    <source>
        <dbReference type="ARBA" id="ARBA00022837"/>
    </source>
</evidence>
<dbReference type="GO" id="GO:0004382">
    <property type="term" value="F:GDP phosphatase activity"/>
    <property type="evidence" value="ECO:0007669"/>
    <property type="project" value="TreeGrafter"/>
</dbReference>
<feature type="binding site" evidence="6">
    <location>
        <position position="207"/>
    </location>
    <ligand>
        <name>Ca(2+)</name>
        <dbReference type="ChEBI" id="CHEBI:29108"/>
    </ligand>
</feature>
<evidence type="ECO:0000256" key="6">
    <source>
        <dbReference type="PIRSR" id="PIRSR609283-1"/>
    </source>
</evidence>
<dbReference type="InterPro" id="IPR009283">
    <property type="entry name" value="Apyrase"/>
</dbReference>
<dbReference type="EMBL" id="MN605324">
    <property type="protein sequence ID" value="QHO60714.1"/>
    <property type="molecule type" value="mRNA"/>
</dbReference>
<dbReference type="PANTHER" id="PTHR13023:SF3">
    <property type="entry name" value="SOLUBLE CALCIUM-ACTIVATED NUCLEOTIDASE 1"/>
    <property type="match status" value="1"/>
</dbReference>
<feature type="binding site" evidence="6">
    <location>
        <position position="270"/>
    </location>
    <ligand>
        <name>Ca(2+)</name>
        <dbReference type="ChEBI" id="CHEBI:29108"/>
    </ligand>
</feature>
<dbReference type="SUPFAM" id="SSF101887">
    <property type="entry name" value="Apyrase"/>
    <property type="match status" value="1"/>
</dbReference>
<protein>
    <submittedName>
        <fullName evidence="7">Salivary apyrase</fullName>
    </submittedName>
</protein>
<keyword evidence="4 6" id="KW-0106">Calcium</keyword>